<dbReference type="PANTHER" id="PTHR24049">
    <property type="entry name" value="CRUMBS FAMILY MEMBER"/>
    <property type="match status" value="1"/>
</dbReference>
<organism evidence="9 10">
    <name type="scientific">Limulus polyphemus</name>
    <name type="common">Atlantic horseshoe crab</name>
    <dbReference type="NCBI Taxonomy" id="6850"/>
    <lineage>
        <taxon>Eukaryota</taxon>
        <taxon>Metazoa</taxon>
        <taxon>Ecdysozoa</taxon>
        <taxon>Arthropoda</taxon>
        <taxon>Chelicerata</taxon>
        <taxon>Merostomata</taxon>
        <taxon>Xiphosura</taxon>
        <taxon>Limulidae</taxon>
        <taxon>Limulus</taxon>
    </lineage>
</organism>
<dbReference type="SUPFAM" id="SSF57196">
    <property type="entry name" value="EGF/Laminin"/>
    <property type="match status" value="3"/>
</dbReference>
<dbReference type="PROSITE" id="PS00022">
    <property type="entry name" value="EGF_1"/>
    <property type="match status" value="7"/>
</dbReference>
<dbReference type="Gene3D" id="2.10.25.10">
    <property type="entry name" value="Laminin"/>
    <property type="match status" value="7"/>
</dbReference>
<dbReference type="PROSITE" id="PS00010">
    <property type="entry name" value="ASX_HYDROXYL"/>
    <property type="match status" value="3"/>
</dbReference>
<evidence type="ECO:0000256" key="6">
    <source>
        <dbReference type="PROSITE-ProRule" id="PRU00076"/>
    </source>
</evidence>
<dbReference type="InterPro" id="IPR000152">
    <property type="entry name" value="EGF-type_Asp/Asn_hydroxyl_site"/>
</dbReference>
<feature type="disulfide bond" evidence="6">
    <location>
        <begin position="257"/>
        <end position="266"/>
    </location>
</feature>
<feature type="disulfide bond" evidence="6">
    <location>
        <begin position="332"/>
        <end position="341"/>
    </location>
</feature>
<keyword evidence="1 6" id="KW-0245">EGF-like domain</keyword>
<feature type="domain" description="EGF-like" evidence="8">
    <location>
        <begin position="306"/>
        <end position="342"/>
    </location>
</feature>
<evidence type="ECO:0000256" key="1">
    <source>
        <dbReference type="ARBA" id="ARBA00022536"/>
    </source>
</evidence>
<dbReference type="InterPro" id="IPR018097">
    <property type="entry name" value="EGF_Ca-bd_CS"/>
</dbReference>
<reference evidence="10" key="1">
    <citation type="submission" date="2025-08" db="UniProtKB">
        <authorList>
            <consortium name="RefSeq"/>
        </authorList>
    </citation>
    <scope>IDENTIFICATION</scope>
    <source>
        <tissue evidence="10">Muscle</tissue>
    </source>
</reference>
<feature type="disulfide bond" evidence="6">
    <location>
        <begin position="158"/>
        <end position="175"/>
    </location>
</feature>
<feature type="disulfide bond" evidence="6">
    <location>
        <begin position="294"/>
        <end position="303"/>
    </location>
</feature>
<feature type="disulfide bond" evidence="6">
    <location>
        <begin position="219"/>
        <end position="228"/>
    </location>
</feature>
<evidence type="ECO:0000256" key="7">
    <source>
        <dbReference type="SAM" id="Phobius"/>
    </source>
</evidence>
<keyword evidence="5" id="KW-0325">Glycoprotein</keyword>
<dbReference type="RefSeq" id="XP_022241819.1">
    <property type="nucleotide sequence ID" value="XM_022386111.1"/>
</dbReference>
<keyword evidence="3" id="KW-0677">Repeat</keyword>
<keyword evidence="4 6" id="KW-1015">Disulfide bond</keyword>
<evidence type="ECO:0000259" key="8">
    <source>
        <dbReference type="PROSITE" id="PS50026"/>
    </source>
</evidence>
<dbReference type="Pfam" id="PF00008">
    <property type="entry name" value="EGF"/>
    <property type="match status" value="4"/>
</dbReference>
<keyword evidence="7" id="KW-0812">Transmembrane</keyword>
<dbReference type="PROSITE" id="PS01186">
    <property type="entry name" value="EGF_2"/>
    <property type="match status" value="7"/>
</dbReference>
<feature type="domain" description="EGF-like" evidence="8">
    <location>
        <begin position="231"/>
        <end position="267"/>
    </location>
</feature>
<feature type="disulfide bond" evidence="6">
    <location>
        <begin position="177"/>
        <end position="186"/>
    </location>
</feature>
<evidence type="ECO:0000313" key="9">
    <source>
        <dbReference type="Proteomes" id="UP000694941"/>
    </source>
</evidence>
<keyword evidence="9" id="KW-1185">Reference proteome</keyword>
<dbReference type="PROSITE" id="PS50026">
    <property type="entry name" value="EGF_3"/>
    <property type="match status" value="7"/>
</dbReference>
<accession>A0ABM1SDW4</accession>
<feature type="domain" description="EGF-like" evidence="8">
    <location>
        <begin position="382"/>
        <end position="418"/>
    </location>
</feature>
<feature type="disulfide bond" evidence="6">
    <location>
        <begin position="370"/>
        <end position="379"/>
    </location>
</feature>
<dbReference type="SMART" id="SM00181">
    <property type="entry name" value="EGF"/>
    <property type="match status" value="7"/>
</dbReference>
<feature type="disulfide bond" evidence="6">
    <location>
        <begin position="408"/>
        <end position="417"/>
    </location>
</feature>
<dbReference type="InterPro" id="IPR001881">
    <property type="entry name" value="EGF-like_Ca-bd_dom"/>
</dbReference>
<evidence type="ECO:0000256" key="2">
    <source>
        <dbReference type="ARBA" id="ARBA00022729"/>
    </source>
</evidence>
<keyword evidence="2" id="KW-0732">Signal</keyword>
<sequence length="542" mass="59817">MKTDLQFWRNLSHGVDVSLKSESVVCRVGADCTRTNENDGTIEDPPIVLDLQEGDWLNIQLLENNIGQNANESIQYRLINTTRDGSLDCMEMTSSQTVDEWRPGSYENYTVKFDLFIPGITYLKIGLKSTNVQCELVWALKVTTRSLECVSSPTEKKCSGKGICIADSEKSSFTCQCCPGYIGRYCEERDGCHGNPCNHGGFCVDITEGLVDTTYQCLCPHGYHGQSCDDVVYLCDSQPCLNNATCWGNQTAYSCGCQPGFTGKKCEININECLSNPCVHGVCEDGVGGYKCYCLTGYGGDHCEFEYDECDSSPCINSGACEDLVAGYKCHCGPGYKGRRCQVKIDLCESNPCPSPAQCVDKGNNYSCICHPGYNGAGCTQHFDPCYPNPCENGGKCWPRIDSFFCSCSPGYTGETCTAEFSNPAKPMAHTQGRTEQPLEGISASSEHVHSVYIAVSTLAGACLVVVIVITLCHFRVHKFYQRFVRKYGRSRVEIKKQKFDDPDKFSLNLQENTSTFRPFSDSVYEATTIDLTDNLDRPLIA</sequence>
<keyword evidence="7" id="KW-1133">Transmembrane helix</keyword>
<feature type="domain" description="EGF-like" evidence="8">
    <location>
        <begin position="145"/>
        <end position="187"/>
    </location>
</feature>
<gene>
    <name evidence="10" type="primary">LOC111085810</name>
</gene>
<feature type="domain" description="EGF-like" evidence="8">
    <location>
        <begin position="269"/>
        <end position="304"/>
    </location>
</feature>
<name>A0ABM1SDW4_LIMPO</name>
<dbReference type="InterPro" id="IPR000742">
    <property type="entry name" value="EGF"/>
</dbReference>
<evidence type="ECO:0000313" key="10">
    <source>
        <dbReference type="RefSeq" id="XP_022241819.1"/>
    </source>
</evidence>
<evidence type="ECO:0000256" key="3">
    <source>
        <dbReference type="ARBA" id="ARBA00022737"/>
    </source>
</evidence>
<feature type="disulfide bond" evidence="6">
    <location>
        <begin position="273"/>
        <end position="283"/>
    </location>
</feature>
<feature type="domain" description="EGF-like" evidence="8">
    <location>
        <begin position="344"/>
        <end position="380"/>
    </location>
</feature>
<dbReference type="Pfam" id="PF12661">
    <property type="entry name" value="hEGF"/>
    <property type="match status" value="1"/>
</dbReference>
<evidence type="ECO:0000256" key="4">
    <source>
        <dbReference type="ARBA" id="ARBA00023157"/>
    </source>
</evidence>
<dbReference type="PANTHER" id="PTHR24049:SF22">
    <property type="entry name" value="DROSOPHILA CRUMBS HOMOLOG"/>
    <property type="match status" value="1"/>
</dbReference>
<dbReference type="InterPro" id="IPR051022">
    <property type="entry name" value="Notch_Cell-Fate_Det"/>
</dbReference>
<proteinExistence type="predicted"/>
<dbReference type="GeneID" id="111085810"/>
<protein>
    <submittedName>
        <fullName evidence="10">Delta and Notch-like epidermal growth factor-related receptor</fullName>
    </submittedName>
</protein>
<feature type="domain" description="EGF-like" evidence="8">
    <location>
        <begin position="188"/>
        <end position="229"/>
    </location>
</feature>
<dbReference type="InterPro" id="IPR013032">
    <property type="entry name" value="EGF-like_CS"/>
</dbReference>
<evidence type="ECO:0000256" key="5">
    <source>
        <dbReference type="ARBA" id="ARBA00023180"/>
    </source>
</evidence>
<dbReference type="PROSITE" id="PS01187">
    <property type="entry name" value="EGF_CA"/>
    <property type="match status" value="1"/>
</dbReference>
<dbReference type="InterPro" id="IPR009030">
    <property type="entry name" value="Growth_fac_rcpt_cys_sf"/>
</dbReference>
<dbReference type="Proteomes" id="UP000694941">
    <property type="component" value="Unplaced"/>
</dbReference>
<feature type="transmembrane region" description="Helical" evidence="7">
    <location>
        <begin position="452"/>
        <end position="477"/>
    </location>
</feature>
<dbReference type="CDD" id="cd00054">
    <property type="entry name" value="EGF_CA"/>
    <property type="match status" value="6"/>
</dbReference>
<comment type="caution">
    <text evidence="6">Lacks conserved residue(s) required for the propagation of feature annotation.</text>
</comment>
<dbReference type="SUPFAM" id="SSF57184">
    <property type="entry name" value="Growth factor receptor domain"/>
    <property type="match status" value="1"/>
</dbReference>
<dbReference type="SMART" id="SM00179">
    <property type="entry name" value="EGF_CA"/>
    <property type="match status" value="6"/>
</dbReference>
<keyword evidence="7" id="KW-0472">Membrane</keyword>